<name>A0A7R9B3A7_TIMSH</name>
<gene>
    <name evidence="2" type="ORF">TSIB3V08_LOCUS9609</name>
</gene>
<dbReference type="PROSITE" id="PS50053">
    <property type="entry name" value="UBIQUITIN_2"/>
    <property type="match status" value="1"/>
</dbReference>
<feature type="domain" description="Ubiquitin-like" evidence="1">
    <location>
        <begin position="248"/>
        <end position="306"/>
    </location>
</feature>
<dbReference type="InterPro" id="IPR029071">
    <property type="entry name" value="Ubiquitin-like_domsf"/>
</dbReference>
<sequence length="350" mass="40348">MELEICAILTHKCTSTWFHSYVLDSFCSRRSTTLRLAFATEWILNINTEHSRRIYGAESKFWRVGLPSDNSRRASVCESSCRVDMFPHYSPSILGEHHCNPTVERRNACGYKMKFEYVATDLQIMKYDDNRRCLMSTILHIVANAVDKDNMYSNSAILLESGHSIENALQVDRDLRVIRGTFINYREYLSPWTLTFSVDIKNRKTSKTTSSTTNLVRPPLILRGRRWPVLYPWYQARFEHLAGLNTRMKIVLKNGDGESTTIEVNPQDTFCDLKTRIKNEAGIELDLEQLKVNGRKITDDQFVSEYFFNGYCECNKLLYLTAQVALYLSSALAPAALTPPYCLDRSIHVF</sequence>
<proteinExistence type="predicted"/>
<reference evidence="2" key="1">
    <citation type="submission" date="2020-11" db="EMBL/GenBank/DDBJ databases">
        <authorList>
            <person name="Tran Van P."/>
        </authorList>
    </citation>
    <scope>NUCLEOTIDE SEQUENCE</scope>
</reference>
<dbReference type="InterPro" id="IPR000626">
    <property type="entry name" value="Ubiquitin-like_dom"/>
</dbReference>
<dbReference type="CDD" id="cd17039">
    <property type="entry name" value="Ubl_ubiquitin_like"/>
    <property type="match status" value="1"/>
</dbReference>
<dbReference type="Gene3D" id="3.10.20.90">
    <property type="entry name" value="Phosphatidylinositol 3-kinase Catalytic Subunit, Chain A, domain 1"/>
    <property type="match status" value="1"/>
</dbReference>
<evidence type="ECO:0000313" key="2">
    <source>
        <dbReference type="EMBL" id="CAD7265576.1"/>
    </source>
</evidence>
<dbReference type="Pfam" id="PF00240">
    <property type="entry name" value="ubiquitin"/>
    <property type="match status" value="1"/>
</dbReference>
<protein>
    <recommendedName>
        <fullName evidence="1">Ubiquitin-like domain-containing protein</fullName>
    </recommendedName>
</protein>
<dbReference type="SUPFAM" id="SSF54236">
    <property type="entry name" value="Ubiquitin-like"/>
    <property type="match status" value="1"/>
</dbReference>
<dbReference type="AlphaFoldDB" id="A0A7R9B3A7"/>
<dbReference type="EMBL" id="OC005699">
    <property type="protein sequence ID" value="CAD7265576.1"/>
    <property type="molecule type" value="Genomic_DNA"/>
</dbReference>
<accession>A0A7R9B3A7</accession>
<evidence type="ECO:0000259" key="1">
    <source>
        <dbReference type="PROSITE" id="PS50053"/>
    </source>
</evidence>
<organism evidence="2">
    <name type="scientific">Timema shepardi</name>
    <name type="common">Walking stick</name>
    <dbReference type="NCBI Taxonomy" id="629360"/>
    <lineage>
        <taxon>Eukaryota</taxon>
        <taxon>Metazoa</taxon>
        <taxon>Ecdysozoa</taxon>
        <taxon>Arthropoda</taxon>
        <taxon>Hexapoda</taxon>
        <taxon>Insecta</taxon>
        <taxon>Pterygota</taxon>
        <taxon>Neoptera</taxon>
        <taxon>Polyneoptera</taxon>
        <taxon>Phasmatodea</taxon>
        <taxon>Timematodea</taxon>
        <taxon>Timematoidea</taxon>
        <taxon>Timematidae</taxon>
        <taxon>Timema</taxon>
    </lineage>
</organism>